<dbReference type="Pfam" id="PF00072">
    <property type="entry name" value="Response_reg"/>
    <property type="match status" value="1"/>
</dbReference>
<name>A0A1G5RG94_9RHOB</name>
<keyword evidence="5" id="KW-1185">Reference proteome</keyword>
<evidence type="ECO:0000256" key="2">
    <source>
        <dbReference type="PROSITE-ProRule" id="PRU00169"/>
    </source>
</evidence>
<dbReference type="RefSeq" id="WP_090221027.1">
    <property type="nucleotide sequence ID" value="NZ_CANLDO010000028.1"/>
</dbReference>
<dbReference type="SUPFAM" id="SSF52172">
    <property type="entry name" value="CheY-like"/>
    <property type="match status" value="1"/>
</dbReference>
<reference evidence="4 5" key="1">
    <citation type="submission" date="2016-10" db="EMBL/GenBank/DDBJ databases">
        <authorList>
            <person name="de Groot N.N."/>
        </authorList>
    </citation>
    <scope>NUCLEOTIDE SEQUENCE [LARGE SCALE GENOMIC DNA]</scope>
    <source>
        <strain evidence="4 5">U95</strain>
    </source>
</reference>
<dbReference type="OrthoDB" id="7861290at2"/>
<dbReference type="InterPro" id="IPR001789">
    <property type="entry name" value="Sig_transdc_resp-reg_receiver"/>
</dbReference>
<dbReference type="Gene3D" id="3.40.50.2300">
    <property type="match status" value="1"/>
</dbReference>
<dbReference type="EMBL" id="FMWG01000016">
    <property type="protein sequence ID" value="SCZ73093.1"/>
    <property type="molecule type" value="Genomic_DNA"/>
</dbReference>
<protein>
    <submittedName>
        <fullName evidence="4">Response regulator receiver domain-containing protein</fullName>
    </submittedName>
</protein>
<dbReference type="PANTHER" id="PTHR44591:SF3">
    <property type="entry name" value="RESPONSE REGULATORY DOMAIN-CONTAINING PROTEIN"/>
    <property type="match status" value="1"/>
</dbReference>
<evidence type="ECO:0000313" key="4">
    <source>
        <dbReference type="EMBL" id="SCZ73093.1"/>
    </source>
</evidence>
<feature type="domain" description="Response regulatory" evidence="3">
    <location>
        <begin position="14"/>
        <end position="134"/>
    </location>
</feature>
<keyword evidence="1 2" id="KW-0597">Phosphoprotein</keyword>
<dbReference type="InterPro" id="IPR050595">
    <property type="entry name" value="Bact_response_regulator"/>
</dbReference>
<dbReference type="Proteomes" id="UP000198767">
    <property type="component" value="Unassembled WGS sequence"/>
</dbReference>
<organism evidence="4 5">
    <name type="scientific">Epibacterium ulvae</name>
    <dbReference type="NCBI Taxonomy" id="1156985"/>
    <lineage>
        <taxon>Bacteria</taxon>
        <taxon>Pseudomonadati</taxon>
        <taxon>Pseudomonadota</taxon>
        <taxon>Alphaproteobacteria</taxon>
        <taxon>Rhodobacterales</taxon>
        <taxon>Roseobacteraceae</taxon>
        <taxon>Epibacterium</taxon>
    </lineage>
</organism>
<gene>
    <name evidence="4" type="ORF">SAMN04488118_11622</name>
</gene>
<dbReference type="SMART" id="SM00448">
    <property type="entry name" value="REC"/>
    <property type="match status" value="1"/>
</dbReference>
<dbReference type="AlphaFoldDB" id="A0A1G5RG94"/>
<dbReference type="PROSITE" id="PS50110">
    <property type="entry name" value="RESPONSE_REGULATORY"/>
    <property type="match status" value="1"/>
</dbReference>
<dbReference type="InterPro" id="IPR011006">
    <property type="entry name" value="CheY-like_superfamily"/>
</dbReference>
<feature type="modified residue" description="4-aspartylphosphate" evidence="2">
    <location>
        <position position="64"/>
    </location>
</feature>
<dbReference type="GO" id="GO:0000160">
    <property type="term" value="P:phosphorelay signal transduction system"/>
    <property type="evidence" value="ECO:0007669"/>
    <property type="project" value="InterPro"/>
</dbReference>
<evidence type="ECO:0000259" key="3">
    <source>
        <dbReference type="PROSITE" id="PS50110"/>
    </source>
</evidence>
<proteinExistence type="predicted"/>
<evidence type="ECO:0000313" key="5">
    <source>
        <dbReference type="Proteomes" id="UP000198767"/>
    </source>
</evidence>
<sequence>MTNKHIPQDVQAMTVLVVDDDKCALEELQDIVDLEGWNAIIADSVDMALEVLEWYPFIGVVVTDVHFVDPSGDSSTGIQLISRAEARFPDRDLNFIVLSGDPSAVKSSEQIGAVAFLSKPLDADLLVEAIKAGAGVGIGVPNCDPSDQKLLKRVQYVTQELHKTHVREAGGVA</sequence>
<dbReference type="PANTHER" id="PTHR44591">
    <property type="entry name" value="STRESS RESPONSE REGULATOR PROTEIN 1"/>
    <property type="match status" value="1"/>
</dbReference>
<evidence type="ECO:0000256" key="1">
    <source>
        <dbReference type="ARBA" id="ARBA00022553"/>
    </source>
</evidence>
<accession>A0A1G5RG94</accession>
<dbReference type="STRING" id="1156985.SAMN04488118_11622"/>